<organism evidence="1 2">
    <name type="scientific">Chromobacterium alticapitis</name>
    <dbReference type="NCBI Taxonomy" id="2073169"/>
    <lineage>
        <taxon>Bacteria</taxon>
        <taxon>Pseudomonadati</taxon>
        <taxon>Pseudomonadota</taxon>
        <taxon>Betaproteobacteria</taxon>
        <taxon>Neisseriales</taxon>
        <taxon>Chromobacteriaceae</taxon>
        <taxon>Chromobacterium</taxon>
    </lineage>
</organism>
<dbReference type="CDD" id="cd09731">
    <property type="entry name" value="Cse2_I-E"/>
    <property type="match status" value="1"/>
</dbReference>
<dbReference type="Gene3D" id="1.10.520.40">
    <property type="entry name" value="CRISPR-associated protein Cse2"/>
    <property type="match status" value="1"/>
</dbReference>
<dbReference type="NCBIfam" id="TIGR02548">
    <property type="entry name" value="casB_cse2"/>
    <property type="match status" value="1"/>
</dbReference>
<dbReference type="InterPro" id="IPR038287">
    <property type="entry name" value="Cse2_sf"/>
</dbReference>
<dbReference type="Pfam" id="PF09485">
    <property type="entry name" value="CRISPR_Cse2"/>
    <property type="match status" value="1"/>
</dbReference>
<protein>
    <submittedName>
        <fullName evidence="1">Type I-E CRISPR-associated protein Cse2/CasB</fullName>
    </submittedName>
</protein>
<dbReference type="InterPro" id="IPR013382">
    <property type="entry name" value="CRISPR-assoc_prot_Cse2"/>
</dbReference>
<gene>
    <name evidence="1" type="primary">casB</name>
    <name evidence="1" type="ORF">C2I19_15690</name>
</gene>
<sequence length="177" mass="20369">MSEYAQDFVLHLQQLAERDRGALAALRRSVGFAPGAYPPAFPYVERFVPVDSHADDSFRLALYVAAGLFALLPRHQPGQSLAAALGKLWQHRKSDSVEKRFIALLDAEPEQLPNYLRQTVTLLAADGYGLDYQTLLRDLNYWLSPWQREQYDGTTSRDKVRRNWARDFYRQHETEQG</sequence>
<evidence type="ECO:0000313" key="1">
    <source>
        <dbReference type="EMBL" id="POZ61047.1"/>
    </source>
</evidence>
<proteinExistence type="predicted"/>
<dbReference type="RefSeq" id="WP_103903609.1">
    <property type="nucleotide sequence ID" value="NZ_PQWB01000075.1"/>
</dbReference>
<dbReference type="EMBL" id="PQWB01000075">
    <property type="protein sequence ID" value="POZ61047.1"/>
    <property type="molecule type" value="Genomic_DNA"/>
</dbReference>
<dbReference type="Proteomes" id="UP000237082">
    <property type="component" value="Unassembled WGS sequence"/>
</dbReference>
<keyword evidence="2" id="KW-1185">Reference proteome</keyword>
<comment type="caution">
    <text evidence="1">The sequence shown here is derived from an EMBL/GenBank/DDBJ whole genome shotgun (WGS) entry which is preliminary data.</text>
</comment>
<reference evidence="2" key="1">
    <citation type="submission" date="2018-02" db="EMBL/GenBank/DDBJ databases">
        <authorList>
            <person name="O'Hara-Hanley K."/>
            <person name="Soby S."/>
        </authorList>
    </citation>
    <scope>NUCLEOTIDE SEQUENCE [LARGE SCALE GENOMIC DNA]</scope>
    <source>
        <strain evidence="2">MWU14-2602</strain>
    </source>
</reference>
<dbReference type="AlphaFoldDB" id="A0A2S5DDK2"/>
<dbReference type="OrthoDB" id="69928at2"/>
<name>A0A2S5DDK2_9NEIS</name>
<accession>A0A2S5DDK2</accession>
<evidence type="ECO:0000313" key="2">
    <source>
        <dbReference type="Proteomes" id="UP000237082"/>
    </source>
</evidence>